<dbReference type="CDD" id="cd08460">
    <property type="entry name" value="PBP2_DntR_like_1"/>
    <property type="match status" value="1"/>
</dbReference>
<dbReference type="InterPro" id="IPR005119">
    <property type="entry name" value="LysR_subst-bd"/>
</dbReference>
<organism evidence="7 8">
    <name type="scientific">Actinoplanes lobatus</name>
    <dbReference type="NCBI Taxonomy" id="113568"/>
    <lineage>
        <taxon>Bacteria</taxon>
        <taxon>Bacillati</taxon>
        <taxon>Actinomycetota</taxon>
        <taxon>Actinomycetes</taxon>
        <taxon>Micromonosporales</taxon>
        <taxon>Micromonosporaceae</taxon>
        <taxon>Actinoplanes</taxon>
    </lineage>
</organism>
<dbReference type="EMBL" id="JACHNC010000001">
    <property type="protein sequence ID" value="MBB4751963.1"/>
    <property type="molecule type" value="Genomic_DNA"/>
</dbReference>
<dbReference type="PANTHER" id="PTHR30118:SF15">
    <property type="entry name" value="TRANSCRIPTIONAL REGULATORY PROTEIN"/>
    <property type="match status" value="1"/>
</dbReference>
<name>A0A7W7HK11_9ACTN</name>
<dbReference type="GO" id="GO:0003700">
    <property type="term" value="F:DNA-binding transcription factor activity"/>
    <property type="evidence" value="ECO:0007669"/>
    <property type="project" value="InterPro"/>
</dbReference>
<gene>
    <name evidence="6" type="ORF">Alo02nite_72080</name>
    <name evidence="7" type="ORF">BJ964_006124</name>
</gene>
<dbReference type="PANTHER" id="PTHR30118">
    <property type="entry name" value="HTH-TYPE TRANSCRIPTIONAL REGULATOR LEUO-RELATED"/>
    <property type="match status" value="1"/>
</dbReference>
<comment type="caution">
    <text evidence="7">The sequence shown here is derived from an EMBL/GenBank/DDBJ whole genome shotgun (WGS) entry which is preliminary data.</text>
</comment>
<dbReference type="SUPFAM" id="SSF53850">
    <property type="entry name" value="Periplasmic binding protein-like II"/>
    <property type="match status" value="1"/>
</dbReference>
<evidence type="ECO:0000256" key="1">
    <source>
        <dbReference type="ARBA" id="ARBA00009437"/>
    </source>
</evidence>
<evidence type="ECO:0000313" key="9">
    <source>
        <dbReference type="Proteomes" id="UP000631312"/>
    </source>
</evidence>
<dbReference type="Pfam" id="PF00126">
    <property type="entry name" value="HTH_1"/>
    <property type="match status" value="1"/>
</dbReference>
<dbReference type="InterPro" id="IPR050389">
    <property type="entry name" value="LysR-type_TF"/>
</dbReference>
<dbReference type="SUPFAM" id="SSF46785">
    <property type="entry name" value="Winged helix' DNA-binding domain"/>
    <property type="match status" value="1"/>
</dbReference>
<reference evidence="6 9" key="2">
    <citation type="submission" date="2021-01" db="EMBL/GenBank/DDBJ databases">
        <title>Whole genome shotgun sequence of Actinoplanes lobatus NBRC 12513.</title>
        <authorList>
            <person name="Komaki H."/>
            <person name="Tamura T."/>
        </authorList>
    </citation>
    <scope>NUCLEOTIDE SEQUENCE [LARGE SCALE GENOMIC DNA]</scope>
    <source>
        <strain evidence="6 9">NBRC 12513</strain>
    </source>
</reference>
<evidence type="ECO:0000256" key="3">
    <source>
        <dbReference type="ARBA" id="ARBA00023125"/>
    </source>
</evidence>
<accession>A0A7W7HK11</accession>
<dbReference type="PROSITE" id="PS50931">
    <property type="entry name" value="HTH_LYSR"/>
    <property type="match status" value="1"/>
</dbReference>
<dbReference type="Proteomes" id="UP000631312">
    <property type="component" value="Unassembled WGS sequence"/>
</dbReference>
<evidence type="ECO:0000313" key="6">
    <source>
        <dbReference type="EMBL" id="GIE44310.1"/>
    </source>
</evidence>
<evidence type="ECO:0000256" key="4">
    <source>
        <dbReference type="ARBA" id="ARBA00023163"/>
    </source>
</evidence>
<reference evidence="7 8" key="1">
    <citation type="submission" date="2020-08" db="EMBL/GenBank/DDBJ databases">
        <title>Sequencing the genomes of 1000 actinobacteria strains.</title>
        <authorList>
            <person name="Klenk H.-P."/>
        </authorList>
    </citation>
    <scope>NUCLEOTIDE SEQUENCE [LARGE SCALE GENOMIC DNA]</scope>
    <source>
        <strain evidence="7 8">DSM 43150</strain>
    </source>
</reference>
<dbReference type="InterPro" id="IPR036388">
    <property type="entry name" value="WH-like_DNA-bd_sf"/>
</dbReference>
<evidence type="ECO:0000259" key="5">
    <source>
        <dbReference type="PROSITE" id="PS50931"/>
    </source>
</evidence>
<keyword evidence="9" id="KW-1185">Reference proteome</keyword>
<dbReference type="Gene3D" id="3.40.190.10">
    <property type="entry name" value="Periplasmic binding protein-like II"/>
    <property type="match status" value="2"/>
</dbReference>
<dbReference type="Pfam" id="PF03466">
    <property type="entry name" value="LysR_substrate"/>
    <property type="match status" value="1"/>
</dbReference>
<evidence type="ECO:0000313" key="8">
    <source>
        <dbReference type="Proteomes" id="UP000590511"/>
    </source>
</evidence>
<dbReference type="RefSeq" id="WP_203832782.1">
    <property type="nucleotide sequence ID" value="NZ_BOMP01000124.1"/>
</dbReference>
<comment type="similarity">
    <text evidence="1">Belongs to the LysR transcriptional regulatory family.</text>
</comment>
<dbReference type="Proteomes" id="UP000590511">
    <property type="component" value="Unassembled WGS sequence"/>
</dbReference>
<dbReference type="InterPro" id="IPR036390">
    <property type="entry name" value="WH_DNA-bd_sf"/>
</dbReference>
<keyword evidence="4" id="KW-0804">Transcription</keyword>
<dbReference type="AlphaFoldDB" id="A0A7W7HK11"/>
<sequence>MTIARADAATIDYNLLVALDAMLDTSSVTAAAGRLRTSVPAMSRTLGRLRRHFGDPLLVRAGRNLVLTPFATRLRPQVHDLVARAAALLSDGPDTPRSAWSQTLTIQMSDVISADVVPPLLAAMRAEAPRVRLRLTSDDSEGATALRDAAIDLEVGVIDHSDPETVVEPLATLTVAAAVRAGHPLTRGRLTAKRLAAAEHVSVSRRGLATGPLDDQLARLGLHRTVAVVAPTHTAAILLARNSDLVCLTPNQNGTAAHTAGLHVLPIPFDLPPITISMAWHPRTGSEPIHQWLRSHVAETTRTFIGSPR</sequence>
<feature type="domain" description="HTH lysR-type" evidence="5">
    <location>
        <begin position="11"/>
        <end position="68"/>
    </location>
</feature>
<dbReference type="InterPro" id="IPR000847">
    <property type="entry name" value="LysR_HTH_N"/>
</dbReference>
<keyword evidence="2" id="KW-0805">Transcription regulation</keyword>
<dbReference type="EMBL" id="BOMP01000124">
    <property type="protein sequence ID" value="GIE44310.1"/>
    <property type="molecule type" value="Genomic_DNA"/>
</dbReference>
<dbReference type="GO" id="GO:0003677">
    <property type="term" value="F:DNA binding"/>
    <property type="evidence" value="ECO:0007669"/>
    <property type="project" value="UniProtKB-KW"/>
</dbReference>
<evidence type="ECO:0000313" key="7">
    <source>
        <dbReference type="EMBL" id="MBB4751963.1"/>
    </source>
</evidence>
<keyword evidence="3 7" id="KW-0238">DNA-binding</keyword>
<evidence type="ECO:0000256" key="2">
    <source>
        <dbReference type="ARBA" id="ARBA00023015"/>
    </source>
</evidence>
<dbReference type="Gene3D" id="1.10.10.10">
    <property type="entry name" value="Winged helix-like DNA-binding domain superfamily/Winged helix DNA-binding domain"/>
    <property type="match status" value="1"/>
</dbReference>
<proteinExistence type="inferred from homology"/>
<protein>
    <submittedName>
        <fullName evidence="7">DNA-binding transcriptional LysR family regulator</fullName>
    </submittedName>
</protein>